<dbReference type="AlphaFoldDB" id="A0A934PTX8"/>
<sequence>MRYPTEHAANLAYLLSRINEVRNESCKRHYARILMLSTKPNAHEAVQNALIKVDMEPAIGQFFDWIIDPKVKVAVKVCAAEALFNMIPRYAWIKEELAAQLQILMRIGGPAIQARGKNY</sequence>
<name>A0A934PTX8_9SPHI</name>
<gene>
    <name evidence="1" type="ORF">I5M19_06475</name>
</gene>
<proteinExistence type="predicted"/>
<dbReference type="Proteomes" id="UP000613193">
    <property type="component" value="Unassembled WGS sequence"/>
</dbReference>
<keyword evidence="2" id="KW-1185">Reference proteome</keyword>
<evidence type="ECO:0000313" key="1">
    <source>
        <dbReference type="EMBL" id="MBK0378943.1"/>
    </source>
</evidence>
<dbReference type="EMBL" id="JAEHFW010000001">
    <property type="protein sequence ID" value="MBK0378943.1"/>
    <property type="molecule type" value="Genomic_DNA"/>
</dbReference>
<reference evidence="1" key="1">
    <citation type="submission" date="2020-12" db="EMBL/GenBank/DDBJ databases">
        <title>Bacterial novel species Mucilaginibacter sp. SD-g isolated from soil.</title>
        <authorList>
            <person name="Jung H.-Y."/>
        </authorList>
    </citation>
    <scope>NUCLEOTIDE SEQUENCE</scope>
    <source>
        <strain evidence="1">SD-g</strain>
    </source>
</reference>
<comment type="caution">
    <text evidence="1">The sequence shown here is derived from an EMBL/GenBank/DDBJ whole genome shotgun (WGS) entry which is preliminary data.</text>
</comment>
<evidence type="ECO:0000313" key="2">
    <source>
        <dbReference type="Proteomes" id="UP000613193"/>
    </source>
</evidence>
<dbReference type="RefSeq" id="WP_200065389.1">
    <property type="nucleotide sequence ID" value="NZ_JAEHFW010000001.1"/>
</dbReference>
<accession>A0A934PTX8</accession>
<organism evidence="1 2">
    <name type="scientific">Mucilaginibacter segetis</name>
    <dbReference type="NCBI Taxonomy" id="2793071"/>
    <lineage>
        <taxon>Bacteria</taxon>
        <taxon>Pseudomonadati</taxon>
        <taxon>Bacteroidota</taxon>
        <taxon>Sphingobacteriia</taxon>
        <taxon>Sphingobacteriales</taxon>
        <taxon>Sphingobacteriaceae</taxon>
        <taxon>Mucilaginibacter</taxon>
    </lineage>
</organism>
<protein>
    <submittedName>
        <fullName evidence="1">Uncharacterized protein</fullName>
    </submittedName>
</protein>